<reference evidence="3 4" key="1">
    <citation type="journal article" date="2009" name="Nat. Genet.">
        <title>The genome of the cucumber, Cucumis sativus L.</title>
        <authorList>
            <person name="Huang S."/>
            <person name="Li R."/>
            <person name="Zhang Z."/>
            <person name="Li L."/>
            <person name="Gu X."/>
            <person name="Fan W."/>
            <person name="Lucas W.J."/>
            <person name="Wang X."/>
            <person name="Xie B."/>
            <person name="Ni P."/>
            <person name="Ren Y."/>
            <person name="Zhu H."/>
            <person name="Li J."/>
            <person name="Lin K."/>
            <person name="Jin W."/>
            <person name="Fei Z."/>
            <person name="Li G."/>
            <person name="Staub J."/>
            <person name="Kilian A."/>
            <person name="van der Vossen E.A."/>
            <person name="Wu Y."/>
            <person name="Guo J."/>
            <person name="He J."/>
            <person name="Jia Z."/>
            <person name="Ren Y."/>
            <person name="Tian G."/>
            <person name="Lu Y."/>
            <person name="Ruan J."/>
            <person name="Qian W."/>
            <person name="Wang M."/>
            <person name="Huang Q."/>
            <person name="Li B."/>
            <person name="Xuan Z."/>
            <person name="Cao J."/>
            <person name="Asan"/>
            <person name="Wu Z."/>
            <person name="Zhang J."/>
            <person name="Cai Q."/>
            <person name="Bai Y."/>
            <person name="Zhao B."/>
            <person name="Han Y."/>
            <person name="Li Y."/>
            <person name="Li X."/>
            <person name="Wang S."/>
            <person name="Shi Q."/>
            <person name="Liu S."/>
            <person name="Cho W.K."/>
            <person name="Kim J.Y."/>
            <person name="Xu Y."/>
            <person name="Heller-Uszynska K."/>
            <person name="Miao H."/>
            <person name="Cheng Z."/>
            <person name="Zhang S."/>
            <person name="Wu J."/>
            <person name="Yang Y."/>
            <person name="Kang H."/>
            <person name="Li M."/>
            <person name="Liang H."/>
            <person name="Ren X."/>
            <person name="Shi Z."/>
            <person name="Wen M."/>
            <person name="Jian M."/>
            <person name="Yang H."/>
            <person name="Zhang G."/>
            <person name="Yang Z."/>
            <person name="Chen R."/>
            <person name="Liu S."/>
            <person name="Li J."/>
            <person name="Ma L."/>
            <person name="Liu H."/>
            <person name="Zhou Y."/>
            <person name="Zhao J."/>
            <person name="Fang X."/>
            <person name="Li G."/>
            <person name="Fang L."/>
            <person name="Li Y."/>
            <person name="Liu D."/>
            <person name="Zheng H."/>
            <person name="Zhang Y."/>
            <person name="Qin N."/>
            <person name="Li Z."/>
            <person name="Yang G."/>
            <person name="Yang S."/>
            <person name="Bolund L."/>
            <person name="Kristiansen K."/>
            <person name="Zheng H."/>
            <person name="Li S."/>
            <person name="Zhang X."/>
            <person name="Yang H."/>
            <person name="Wang J."/>
            <person name="Sun R."/>
            <person name="Zhang B."/>
            <person name="Jiang S."/>
            <person name="Wang J."/>
            <person name="Du Y."/>
            <person name="Li S."/>
        </authorList>
    </citation>
    <scope>NUCLEOTIDE SEQUENCE [LARGE SCALE GENOMIC DNA]</scope>
    <source>
        <strain evidence="4">cv. 9930</strain>
    </source>
</reference>
<protein>
    <submittedName>
        <fullName evidence="3">Uncharacterized protein</fullName>
    </submittedName>
</protein>
<proteinExistence type="predicted"/>
<evidence type="ECO:0000256" key="2">
    <source>
        <dbReference type="SAM" id="SignalP"/>
    </source>
</evidence>
<evidence type="ECO:0000313" key="4">
    <source>
        <dbReference type="Proteomes" id="UP000029981"/>
    </source>
</evidence>
<dbReference type="AlphaFoldDB" id="A0A0A0KZ52"/>
<keyword evidence="2" id="KW-0732">Signal</keyword>
<dbReference type="Gramene" id="KGN53141">
    <property type="protein sequence ID" value="KGN53141"/>
    <property type="gene ID" value="Csa_4G022280"/>
</dbReference>
<dbReference type="EMBL" id="CM002925">
    <property type="protein sequence ID" value="KGN53141.1"/>
    <property type="molecule type" value="Genomic_DNA"/>
</dbReference>
<gene>
    <name evidence="3" type="ORF">Csa_4G022280</name>
</gene>
<name>A0A0A0KZ52_CUCSA</name>
<evidence type="ECO:0000256" key="1">
    <source>
        <dbReference type="SAM" id="MobiDB-lite"/>
    </source>
</evidence>
<reference evidence="3 4" key="3">
    <citation type="journal article" date="2010" name="BMC Genomics">
        <title>Transcriptome sequencing and comparative analysis of cucumber flowers with different sex types.</title>
        <authorList>
            <person name="Guo S."/>
            <person name="Zheng Y."/>
            <person name="Joung J.G."/>
            <person name="Liu S."/>
            <person name="Zhang Z."/>
            <person name="Crasta O.R."/>
            <person name="Sobral B.W."/>
            <person name="Xu Y."/>
            <person name="Huang S."/>
            <person name="Fei Z."/>
        </authorList>
    </citation>
    <scope>NUCLEOTIDE SEQUENCE [LARGE SCALE GENOMIC DNA]</scope>
    <source>
        <strain evidence="4">cv. 9930</strain>
    </source>
</reference>
<accession>A0A0A0KZ52</accession>
<feature type="chain" id="PRO_5001972656" evidence="2">
    <location>
        <begin position="22"/>
        <end position="62"/>
    </location>
</feature>
<keyword evidence="4" id="KW-1185">Reference proteome</keyword>
<feature type="region of interest" description="Disordered" evidence="1">
    <location>
        <begin position="42"/>
        <end position="62"/>
    </location>
</feature>
<dbReference type="Proteomes" id="UP000029981">
    <property type="component" value="Chromosome 4"/>
</dbReference>
<evidence type="ECO:0000313" key="3">
    <source>
        <dbReference type="EMBL" id="KGN53141.1"/>
    </source>
</evidence>
<organism evidence="3 4">
    <name type="scientific">Cucumis sativus</name>
    <name type="common">Cucumber</name>
    <dbReference type="NCBI Taxonomy" id="3659"/>
    <lineage>
        <taxon>Eukaryota</taxon>
        <taxon>Viridiplantae</taxon>
        <taxon>Streptophyta</taxon>
        <taxon>Embryophyta</taxon>
        <taxon>Tracheophyta</taxon>
        <taxon>Spermatophyta</taxon>
        <taxon>Magnoliopsida</taxon>
        <taxon>eudicotyledons</taxon>
        <taxon>Gunneridae</taxon>
        <taxon>Pentapetalae</taxon>
        <taxon>rosids</taxon>
        <taxon>fabids</taxon>
        <taxon>Cucurbitales</taxon>
        <taxon>Cucurbitaceae</taxon>
        <taxon>Benincaseae</taxon>
        <taxon>Cucumis</taxon>
    </lineage>
</organism>
<feature type="signal peptide" evidence="2">
    <location>
        <begin position="1"/>
        <end position="21"/>
    </location>
</feature>
<reference evidence="3 4" key="2">
    <citation type="journal article" date="2009" name="PLoS ONE">
        <title>An integrated genetic and cytogenetic map of the cucumber genome.</title>
        <authorList>
            <person name="Ren Y."/>
            <person name="Zhang Z."/>
            <person name="Liu J."/>
            <person name="Staub J.E."/>
            <person name="Han Y."/>
            <person name="Cheng Z."/>
            <person name="Li X."/>
            <person name="Lu J."/>
            <person name="Miao H."/>
            <person name="Kang H."/>
            <person name="Xie B."/>
            <person name="Gu X."/>
            <person name="Wang X."/>
            <person name="Du Y."/>
            <person name="Jin W."/>
            <person name="Huang S."/>
        </authorList>
    </citation>
    <scope>NUCLEOTIDE SEQUENCE [LARGE SCALE GENOMIC DNA]</scope>
    <source>
        <strain evidence="4">cv. 9930</strain>
    </source>
</reference>
<reference evidence="3 4" key="4">
    <citation type="journal article" date="2011" name="BMC Genomics">
        <title>RNA-Seq improves annotation of protein-coding genes in the cucumber genome.</title>
        <authorList>
            <person name="Li Z."/>
            <person name="Zhang Z."/>
            <person name="Yan P."/>
            <person name="Huang S."/>
            <person name="Fei Z."/>
            <person name="Lin K."/>
        </authorList>
    </citation>
    <scope>NUCLEOTIDE SEQUENCE [LARGE SCALE GENOMIC DNA]</scope>
    <source>
        <strain evidence="4">cv. 9930</strain>
    </source>
</reference>
<sequence>MASNNVLCKLIMLILVTIIFASNNVATRNLLSMPHLANVKRDEINNPPQTADDEPWDGNIRV</sequence>